<organism evidence="2 3">
    <name type="scientific">Bowmanella denitrificans</name>
    <dbReference type="NCBI Taxonomy" id="366582"/>
    <lineage>
        <taxon>Bacteria</taxon>
        <taxon>Pseudomonadati</taxon>
        <taxon>Pseudomonadota</taxon>
        <taxon>Gammaproteobacteria</taxon>
        <taxon>Alteromonadales</taxon>
        <taxon>Alteromonadaceae</taxon>
        <taxon>Bowmanella</taxon>
    </lineage>
</organism>
<dbReference type="EMBL" id="BAAAEI010000006">
    <property type="protein sequence ID" value="GAA0345773.1"/>
    <property type="molecule type" value="Genomic_DNA"/>
</dbReference>
<dbReference type="Proteomes" id="UP001501757">
    <property type="component" value="Unassembled WGS sequence"/>
</dbReference>
<proteinExistence type="predicted"/>
<gene>
    <name evidence="2" type="primary">ccoS</name>
    <name evidence="2" type="ORF">GCM10009092_07830</name>
</gene>
<keyword evidence="3" id="KW-1185">Reference proteome</keyword>
<keyword evidence="1" id="KW-0812">Transmembrane</keyword>
<dbReference type="PANTHER" id="PTHR41532:SF1">
    <property type="entry name" value="FIXS PROTEIN"/>
    <property type="match status" value="1"/>
</dbReference>
<evidence type="ECO:0000313" key="2">
    <source>
        <dbReference type="EMBL" id="GAA0345773.1"/>
    </source>
</evidence>
<dbReference type="RefSeq" id="WP_102795445.1">
    <property type="nucleotide sequence ID" value="NZ_BAAAEI010000006.1"/>
</dbReference>
<evidence type="ECO:0000313" key="3">
    <source>
        <dbReference type="Proteomes" id="UP001501757"/>
    </source>
</evidence>
<dbReference type="NCBIfam" id="TIGR00847">
    <property type="entry name" value="ccoS"/>
    <property type="match status" value="1"/>
</dbReference>
<keyword evidence="1" id="KW-1133">Transmembrane helix</keyword>
<sequence length="57" mass="6417">MGILYILIPLAIVIVTIAIVIFFWAVKSGQFDDLERQGHNILFDDDKPSGGDKNQRD</sequence>
<evidence type="ECO:0000256" key="1">
    <source>
        <dbReference type="SAM" id="Phobius"/>
    </source>
</evidence>
<dbReference type="Pfam" id="PF03597">
    <property type="entry name" value="FixS"/>
    <property type="match status" value="1"/>
</dbReference>
<keyword evidence="1" id="KW-0472">Membrane</keyword>
<dbReference type="PANTHER" id="PTHR41532">
    <property type="entry name" value="FIXS PROTEIN"/>
    <property type="match status" value="1"/>
</dbReference>
<name>A0ABN0WSP2_9ALTE</name>
<dbReference type="InterPro" id="IPR004714">
    <property type="entry name" value="Cyt_oxidase_maturation_cbb3"/>
</dbReference>
<feature type="transmembrane region" description="Helical" evidence="1">
    <location>
        <begin position="6"/>
        <end position="26"/>
    </location>
</feature>
<accession>A0ABN0WSP2</accession>
<reference evidence="2 3" key="1">
    <citation type="journal article" date="2019" name="Int. J. Syst. Evol. Microbiol.">
        <title>The Global Catalogue of Microorganisms (GCM) 10K type strain sequencing project: providing services to taxonomists for standard genome sequencing and annotation.</title>
        <authorList>
            <consortium name="The Broad Institute Genomics Platform"/>
            <consortium name="The Broad Institute Genome Sequencing Center for Infectious Disease"/>
            <person name="Wu L."/>
            <person name="Ma J."/>
        </authorList>
    </citation>
    <scope>NUCLEOTIDE SEQUENCE [LARGE SCALE GENOMIC DNA]</scope>
    <source>
        <strain evidence="2 3">JCM 13378</strain>
    </source>
</reference>
<protein>
    <submittedName>
        <fullName evidence="2">Cbb3-type cytochrome oxidase assembly protein CcoS</fullName>
    </submittedName>
</protein>
<comment type="caution">
    <text evidence="2">The sequence shown here is derived from an EMBL/GenBank/DDBJ whole genome shotgun (WGS) entry which is preliminary data.</text>
</comment>